<feature type="region of interest" description="Disordered" evidence="1">
    <location>
        <begin position="1"/>
        <end position="62"/>
    </location>
</feature>
<dbReference type="EMBL" id="MWWZ01000008">
    <property type="protein sequence ID" value="OZG67484.1"/>
    <property type="molecule type" value="Genomic_DNA"/>
</dbReference>
<comment type="caution">
    <text evidence="2">The sequence shown here is derived from an EMBL/GenBank/DDBJ whole genome shotgun (WGS) entry which is preliminary data.</text>
</comment>
<sequence>MGREGTDRTDATGGDSDGPGQRGAGRRDADGTGRVRTVRGAFRGRGKEETRPRKRYGMALGQPLRPEVATPWTRCFWKNRKIRTDGRMEIEAMANMAP</sequence>
<gene>
    <name evidence="2" type="ORF">BEUL_1575</name>
</gene>
<evidence type="ECO:0000313" key="3">
    <source>
        <dbReference type="Proteomes" id="UP000216057"/>
    </source>
</evidence>
<organism evidence="2 3">
    <name type="scientific">Bifidobacterium eulemuris</name>
    <dbReference type="NCBI Taxonomy" id="1765219"/>
    <lineage>
        <taxon>Bacteria</taxon>
        <taxon>Bacillati</taxon>
        <taxon>Actinomycetota</taxon>
        <taxon>Actinomycetes</taxon>
        <taxon>Bifidobacteriales</taxon>
        <taxon>Bifidobacteriaceae</taxon>
        <taxon>Bifidobacterium</taxon>
    </lineage>
</organism>
<feature type="compositionally biased region" description="Basic and acidic residues" evidence="1">
    <location>
        <begin position="1"/>
        <end position="10"/>
    </location>
</feature>
<name>A0A261G7U3_9BIFI</name>
<accession>A0A261G7U3</accession>
<evidence type="ECO:0000256" key="1">
    <source>
        <dbReference type="SAM" id="MobiDB-lite"/>
    </source>
</evidence>
<dbReference type="Proteomes" id="UP000216057">
    <property type="component" value="Unassembled WGS sequence"/>
</dbReference>
<proteinExistence type="predicted"/>
<evidence type="ECO:0000313" key="2">
    <source>
        <dbReference type="EMBL" id="OZG67484.1"/>
    </source>
</evidence>
<reference evidence="2 3" key="1">
    <citation type="journal article" date="2017" name="BMC Genomics">
        <title>Comparative genomic and phylogenomic analyses of the Bifidobacteriaceae family.</title>
        <authorList>
            <person name="Lugli G.A."/>
            <person name="Milani C."/>
            <person name="Turroni F."/>
            <person name="Duranti S."/>
            <person name="Mancabelli L."/>
            <person name="Mangifesta M."/>
            <person name="Ferrario C."/>
            <person name="Modesto M."/>
            <person name="Mattarelli P."/>
            <person name="Jiri K."/>
            <person name="van Sinderen D."/>
            <person name="Ventura M."/>
        </authorList>
    </citation>
    <scope>NUCLEOTIDE SEQUENCE [LARGE SCALE GENOMIC DNA]</scope>
    <source>
        <strain evidence="2 3">DSM 100216</strain>
    </source>
</reference>
<dbReference type="AlphaFoldDB" id="A0A261G7U3"/>
<protein>
    <submittedName>
        <fullName evidence="2">Uncharacterized protein</fullName>
    </submittedName>
</protein>